<dbReference type="Pfam" id="PF11734">
    <property type="entry name" value="TilS_C"/>
    <property type="match status" value="1"/>
</dbReference>
<keyword evidence="6 8" id="KW-0067">ATP-binding</keyword>
<dbReference type="PANTHER" id="PTHR43033">
    <property type="entry name" value="TRNA(ILE)-LYSIDINE SYNTHASE-RELATED"/>
    <property type="match status" value="1"/>
</dbReference>
<name>A0A1G7BYK1_9SPHI</name>
<feature type="binding site" evidence="8">
    <location>
        <begin position="28"/>
        <end position="33"/>
    </location>
    <ligand>
        <name>ATP</name>
        <dbReference type="ChEBI" id="CHEBI:30616"/>
    </ligand>
</feature>
<evidence type="ECO:0000313" key="10">
    <source>
        <dbReference type="EMBL" id="SDE32083.1"/>
    </source>
</evidence>
<dbReference type="EMBL" id="FMZH01000017">
    <property type="protein sequence ID" value="SDE32083.1"/>
    <property type="molecule type" value="Genomic_DNA"/>
</dbReference>
<comment type="function">
    <text evidence="8">Ligates lysine onto the cytidine present at position 34 of the AUA codon-specific tRNA(Ile) that contains the anticodon CAU, in an ATP-dependent manner. Cytidine is converted to lysidine, thus changing the amino acid specificity of the tRNA from methionine to isoleucine.</text>
</comment>
<dbReference type="STRING" id="390242.SAMN04488024_11733"/>
<comment type="subcellular location">
    <subcellularLocation>
        <location evidence="1 8">Cytoplasm</location>
    </subcellularLocation>
</comment>
<dbReference type="SMART" id="SM00977">
    <property type="entry name" value="TilS_C"/>
    <property type="match status" value="1"/>
</dbReference>
<dbReference type="AlphaFoldDB" id="A0A1G7BYK1"/>
<evidence type="ECO:0000256" key="3">
    <source>
        <dbReference type="ARBA" id="ARBA00022598"/>
    </source>
</evidence>
<comment type="similarity">
    <text evidence="8">Belongs to the tRNA(Ile)-lysidine synthase family.</text>
</comment>
<comment type="catalytic activity">
    <reaction evidence="7 8">
        <text>cytidine(34) in tRNA(Ile2) + L-lysine + ATP = lysidine(34) in tRNA(Ile2) + AMP + diphosphate + H(+)</text>
        <dbReference type="Rhea" id="RHEA:43744"/>
        <dbReference type="Rhea" id="RHEA-COMP:10625"/>
        <dbReference type="Rhea" id="RHEA-COMP:10670"/>
        <dbReference type="ChEBI" id="CHEBI:15378"/>
        <dbReference type="ChEBI" id="CHEBI:30616"/>
        <dbReference type="ChEBI" id="CHEBI:32551"/>
        <dbReference type="ChEBI" id="CHEBI:33019"/>
        <dbReference type="ChEBI" id="CHEBI:82748"/>
        <dbReference type="ChEBI" id="CHEBI:83665"/>
        <dbReference type="ChEBI" id="CHEBI:456215"/>
        <dbReference type="EC" id="6.3.4.19"/>
    </reaction>
</comment>
<evidence type="ECO:0000256" key="6">
    <source>
        <dbReference type="ARBA" id="ARBA00022840"/>
    </source>
</evidence>
<dbReference type="SUPFAM" id="SSF52402">
    <property type="entry name" value="Adenine nucleotide alpha hydrolases-like"/>
    <property type="match status" value="1"/>
</dbReference>
<keyword evidence="11" id="KW-1185">Reference proteome</keyword>
<keyword evidence="4 8" id="KW-0819">tRNA processing</keyword>
<proteinExistence type="inferred from homology"/>
<dbReference type="EC" id="6.3.4.19" evidence="8"/>
<dbReference type="HAMAP" id="MF_01161">
    <property type="entry name" value="tRNA_Ile_lys_synt"/>
    <property type="match status" value="1"/>
</dbReference>
<keyword evidence="3 8" id="KW-0436">Ligase</keyword>
<dbReference type="InterPro" id="IPR011063">
    <property type="entry name" value="TilS/TtcA_N"/>
</dbReference>
<dbReference type="GO" id="GO:0032267">
    <property type="term" value="F:tRNA(Ile)-lysidine synthase activity"/>
    <property type="evidence" value="ECO:0007669"/>
    <property type="project" value="UniProtKB-EC"/>
</dbReference>
<dbReference type="Gene3D" id="3.40.50.620">
    <property type="entry name" value="HUPs"/>
    <property type="match status" value="1"/>
</dbReference>
<gene>
    <name evidence="8" type="primary">tilS</name>
    <name evidence="10" type="ORF">SAMN04488024_11733</name>
</gene>
<dbReference type="InterPro" id="IPR012795">
    <property type="entry name" value="tRNA_Ile_lys_synt_N"/>
</dbReference>
<evidence type="ECO:0000256" key="4">
    <source>
        <dbReference type="ARBA" id="ARBA00022694"/>
    </source>
</evidence>
<keyword evidence="5 8" id="KW-0547">Nucleotide-binding</keyword>
<dbReference type="GO" id="GO:0005524">
    <property type="term" value="F:ATP binding"/>
    <property type="evidence" value="ECO:0007669"/>
    <property type="project" value="UniProtKB-UniRule"/>
</dbReference>
<dbReference type="SUPFAM" id="SSF56037">
    <property type="entry name" value="PheT/TilS domain"/>
    <property type="match status" value="1"/>
</dbReference>
<evidence type="ECO:0000256" key="7">
    <source>
        <dbReference type="ARBA" id="ARBA00048539"/>
    </source>
</evidence>
<sequence length="443" mass="50432">MLPLQQFRDFIEQQQLFTEGNRILLAVSGGKDSVLMLHLFKAIGVDVGVAHCNFNLRADEAQRDEHFVALLAGNLGLPFYVTHFETKKYAHQHKISTQMAARELRYAWFEEIRSAKGYDYIALAQHQNDAVETVLINLVRGTGISGLHGILPKRDKLIRPLLFLNRQQVNEIVTKNNIDFVEDSSNLSTHYTRNKLRLQVVPHLQEINPDLEKTFAENMARFAEIETFLNLEVQKLQTRILNERADGVYINLKEIAALNPQKLLLYELLKPFGFSENVVVEILGSLKALSGTHFFSSSHQAIINRSDLVIVKKDTAIVANQFIHPETVCITFTDHEIAMAFSSEVKFDLDANKAFVNAGKLIYPLVLRNWQNGDKFIPLGMRNPKKVSDYFIDEKVPLHLKSTTPILVNGNGEIVWIVGMRQDNRYKLTPATKKVAIFELKIK</sequence>
<dbReference type="NCBIfam" id="TIGR02432">
    <property type="entry name" value="lysidine_TilS_N"/>
    <property type="match status" value="1"/>
</dbReference>
<dbReference type="Pfam" id="PF01171">
    <property type="entry name" value="ATP_bind_3"/>
    <property type="match status" value="1"/>
</dbReference>
<evidence type="ECO:0000259" key="9">
    <source>
        <dbReference type="SMART" id="SM00977"/>
    </source>
</evidence>
<keyword evidence="2 8" id="KW-0963">Cytoplasm</keyword>
<organism evidence="10 11">
    <name type="scientific">Pedobacter soli</name>
    <dbReference type="NCBI Taxonomy" id="390242"/>
    <lineage>
        <taxon>Bacteria</taxon>
        <taxon>Pseudomonadati</taxon>
        <taxon>Bacteroidota</taxon>
        <taxon>Sphingobacteriia</taxon>
        <taxon>Sphingobacteriales</taxon>
        <taxon>Sphingobacteriaceae</taxon>
        <taxon>Pedobacter</taxon>
    </lineage>
</organism>
<evidence type="ECO:0000313" key="11">
    <source>
        <dbReference type="Proteomes" id="UP000199455"/>
    </source>
</evidence>
<evidence type="ECO:0000256" key="1">
    <source>
        <dbReference type="ARBA" id="ARBA00004496"/>
    </source>
</evidence>
<dbReference type="CDD" id="cd01992">
    <property type="entry name" value="TilS_N"/>
    <property type="match status" value="1"/>
</dbReference>
<feature type="domain" description="Lysidine-tRNA(Ile) synthetase C-terminal" evidence="9">
    <location>
        <begin position="365"/>
        <end position="439"/>
    </location>
</feature>
<dbReference type="InterPro" id="IPR012796">
    <property type="entry name" value="Lysidine-tRNA-synth_C"/>
</dbReference>
<comment type="domain">
    <text evidence="8">The N-terminal region contains the highly conserved SGGXDS motif, predicted to be a P-loop motif involved in ATP binding.</text>
</comment>
<dbReference type="GO" id="GO:0006400">
    <property type="term" value="P:tRNA modification"/>
    <property type="evidence" value="ECO:0007669"/>
    <property type="project" value="UniProtKB-UniRule"/>
</dbReference>
<evidence type="ECO:0000256" key="2">
    <source>
        <dbReference type="ARBA" id="ARBA00022490"/>
    </source>
</evidence>
<accession>A0A1G7BYK1</accession>
<evidence type="ECO:0000256" key="5">
    <source>
        <dbReference type="ARBA" id="ARBA00022741"/>
    </source>
</evidence>
<dbReference type="RefSeq" id="WP_090772818.1">
    <property type="nucleotide sequence ID" value="NZ_FMZH01000017.1"/>
</dbReference>
<dbReference type="NCBIfam" id="TIGR02433">
    <property type="entry name" value="lysidine_TilS_C"/>
    <property type="match status" value="1"/>
</dbReference>
<evidence type="ECO:0000256" key="8">
    <source>
        <dbReference type="HAMAP-Rule" id="MF_01161"/>
    </source>
</evidence>
<reference evidence="11" key="1">
    <citation type="submission" date="2016-10" db="EMBL/GenBank/DDBJ databases">
        <authorList>
            <person name="Varghese N."/>
            <person name="Submissions S."/>
        </authorList>
    </citation>
    <scope>NUCLEOTIDE SEQUENCE [LARGE SCALE GENOMIC DNA]</scope>
    <source>
        <strain evidence="11">DSM 18609</strain>
    </source>
</reference>
<dbReference type="Proteomes" id="UP000199455">
    <property type="component" value="Unassembled WGS sequence"/>
</dbReference>
<dbReference type="InterPro" id="IPR012094">
    <property type="entry name" value="tRNA_Ile_lys_synt"/>
</dbReference>
<dbReference type="InterPro" id="IPR014729">
    <property type="entry name" value="Rossmann-like_a/b/a_fold"/>
</dbReference>
<dbReference type="GO" id="GO:0005737">
    <property type="term" value="C:cytoplasm"/>
    <property type="evidence" value="ECO:0007669"/>
    <property type="project" value="UniProtKB-SubCell"/>
</dbReference>
<dbReference type="PANTHER" id="PTHR43033:SF1">
    <property type="entry name" value="TRNA(ILE)-LYSIDINE SYNTHASE-RELATED"/>
    <property type="match status" value="1"/>
</dbReference>
<protein>
    <recommendedName>
        <fullName evidence="8">tRNA(Ile)-lysidine synthase</fullName>
        <ecNumber evidence="8">6.3.4.19</ecNumber>
    </recommendedName>
    <alternativeName>
        <fullName evidence="8">tRNA(Ile)-2-lysyl-cytidine synthase</fullName>
    </alternativeName>
    <alternativeName>
        <fullName evidence="8">tRNA(Ile)-lysidine synthetase</fullName>
    </alternativeName>
</protein>